<organism evidence="2 3">
    <name type="scientific">Streptomyces smaragdinus</name>
    <dbReference type="NCBI Taxonomy" id="2585196"/>
    <lineage>
        <taxon>Bacteria</taxon>
        <taxon>Bacillati</taxon>
        <taxon>Actinomycetota</taxon>
        <taxon>Actinomycetes</taxon>
        <taxon>Kitasatosporales</taxon>
        <taxon>Streptomycetaceae</taxon>
        <taxon>Streptomyces</taxon>
    </lineage>
</organism>
<dbReference type="PANTHER" id="PTHR43162:SF1">
    <property type="entry name" value="PRESTALK A DIFFERENTIATION PROTEIN A"/>
    <property type="match status" value="1"/>
</dbReference>
<dbReference type="Gene3D" id="3.90.25.10">
    <property type="entry name" value="UDP-galactose 4-epimerase, domain 1"/>
    <property type="match status" value="1"/>
</dbReference>
<name>A0A7K0CRR7_9ACTN</name>
<dbReference type="Gene3D" id="3.40.50.720">
    <property type="entry name" value="NAD(P)-binding Rossmann-like Domain"/>
    <property type="match status" value="1"/>
</dbReference>
<dbReference type="EMBL" id="WEGJ01000037">
    <property type="protein sequence ID" value="MQY15682.1"/>
    <property type="molecule type" value="Genomic_DNA"/>
</dbReference>
<dbReference type="InterPro" id="IPR016040">
    <property type="entry name" value="NAD(P)-bd_dom"/>
</dbReference>
<evidence type="ECO:0000313" key="3">
    <source>
        <dbReference type="Proteomes" id="UP000466345"/>
    </source>
</evidence>
<proteinExistence type="predicted"/>
<evidence type="ECO:0000259" key="1">
    <source>
        <dbReference type="Pfam" id="PF13460"/>
    </source>
</evidence>
<accession>A0A7K0CRR7</accession>
<sequence>MTDNESKNITLVTGGTGKTGRRVVERLTARGVATRVGSRTADIPFDWHEPATWEPALEGVDAAYLVYYPDLAAPEAAPAIRDFAEVAAESGVRRLVLLSGRGEEQTEPAERAVMSAGIDWTILKCSWFMQNFSEDFLLEPVRAGELVLPAADVPEPFVDAEDIADAAVAALTEDGHSGQVYELTGPRALTFGEIAAELSAVTGRPVRYSPVSSGEYGEYLGRFLPPEYVPLFVDLFARVLDGRNVEPRDGVRRALGREPRDFGSYVRGAGAAWK</sequence>
<dbReference type="OrthoDB" id="3250520at2"/>
<dbReference type="AlphaFoldDB" id="A0A7K0CRR7"/>
<reference evidence="2 3" key="1">
    <citation type="submission" date="2019-10" db="EMBL/GenBank/DDBJ databases">
        <title>Streptomyces smaragdinus sp. nov. and Streptomyces fabii sp. nov., isolated from the gut of fungus growing-termite Macrotermes natalensis.</title>
        <authorList>
            <person name="Schwitalla J."/>
            <person name="Benndorf R."/>
            <person name="Martin K."/>
            <person name="De Beer W."/>
            <person name="Kaster A.-K."/>
            <person name="Vollmers J."/>
            <person name="Poulsen M."/>
            <person name="Beemelmanns C."/>
        </authorList>
    </citation>
    <scope>NUCLEOTIDE SEQUENCE [LARGE SCALE GENOMIC DNA]</scope>
    <source>
        <strain evidence="2 3">RB5</strain>
    </source>
</reference>
<evidence type="ECO:0000313" key="2">
    <source>
        <dbReference type="EMBL" id="MQY15682.1"/>
    </source>
</evidence>
<dbReference type="PANTHER" id="PTHR43162">
    <property type="match status" value="1"/>
</dbReference>
<dbReference type="InterPro" id="IPR036291">
    <property type="entry name" value="NAD(P)-bd_dom_sf"/>
</dbReference>
<gene>
    <name evidence="2" type="ORF">SRB5_58700</name>
</gene>
<dbReference type="InterPro" id="IPR051604">
    <property type="entry name" value="Ergot_Alk_Oxidoreductase"/>
</dbReference>
<dbReference type="RefSeq" id="WP_153456486.1">
    <property type="nucleotide sequence ID" value="NZ_WEGJ01000037.1"/>
</dbReference>
<protein>
    <recommendedName>
        <fullName evidence="1">NAD(P)-binding domain-containing protein</fullName>
    </recommendedName>
</protein>
<keyword evidence="3" id="KW-1185">Reference proteome</keyword>
<feature type="domain" description="NAD(P)-binding" evidence="1">
    <location>
        <begin position="14"/>
        <end position="173"/>
    </location>
</feature>
<comment type="caution">
    <text evidence="2">The sequence shown here is derived from an EMBL/GenBank/DDBJ whole genome shotgun (WGS) entry which is preliminary data.</text>
</comment>
<dbReference type="SUPFAM" id="SSF51735">
    <property type="entry name" value="NAD(P)-binding Rossmann-fold domains"/>
    <property type="match status" value="1"/>
</dbReference>
<dbReference type="Proteomes" id="UP000466345">
    <property type="component" value="Unassembled WGS sequence"/>
</dbReference>
<dbReference type="Pfam" id="PF13460">
    <property type="entry name" value="NAD_binding_10"/>
    <property type="match status" value="1"/>
</dbReference>